<feature type="transmembrane region" description="Helical" evidence="1">
    <location>
        <begin position="87"/>
        <end position="105"/>
    </location>
</feature>
<name>A0A1H1K1J4_9BURK</name>
<sequence length="177" mass="18172">MCDAMCEMAGSCPPSAEGERHSRAQRAARGALRKTVALATIVVATLLAVNAVIDAGDANDDLRANPAAEGERHSRAQRAARGALRKTVALATIVVATLLAVNAVIDAGDANDDLRANPAAGAASDCSARYAALLDLAELARRDGKSSEVVVRGLSQQNGAMSECIPAGRVRPAPPLH</sequence>
<keyword evidence="1" id="KW-1133">Transmembrane helix</keyword>
<evidence type="ECO:0000256" key="1">
    <source>
        <dbReference type="SAM" id="Phobius"/>
    </source>
</evidence>
<keyword evidence="1" id="KW-0472">Membrane</keyword>
<keyword evidence="3" id="KW-1185">Reference proteome</keyword>
<reference evidence="3" key="1">
    <citation type="submission" date="2016-10" db="EMBL/GenBank/DDBJ databases">
        <authorList>
            <person name="Varghese N."/>
            <person name="Submissions S."/>
        </authorList>
    </citation>
    <scope>NUCLEOTIDE SEQUENCE [LARGE SCALE GENOMIC DNA]</scope>
    <source>
        <strain evidence="3">DUS833</strain>
    </source>
</reference>
<protein>
    <submittedName>
        <fullName evidence="2">Uncharacterized protein</fullName>
    </submittedName>
</protein>
<dbReference type="AlphaFoldDB" id="A0A1H1K1J4"/>
<feature type="transmembrane region" description="Helical" evidence="1">
    <location>
        <begin position="35"/>
        <end position="53"/>
    </location>
</feature>
<evidence type="ECO:0000313" key="3">
    <source>
        <dbReference type="Proteomes" id="UP000199365"/>
    </source>
</evidence>
<proteinExistence type="predicted"/>
<keyword evidence="1" id="KW-0812">Transmembrane</keyword>
<evidence type="ECO:0000313" key="2">
    <source>
        <dbReference type="EMBL" id="SDR55745.1"/>
    </source>
</evidence>
<accession>A0A1H1K1J4</accession>
<gene>
    <name evidence="2" type="ORF">SAMN05445850_6157</name>
</gene>
<dbReference type="EMBL" id="FNKX01000002">
    <property type="protein sequence ID" value="SDR55745.1"/>
    <property type="molecule type" value="Genomic_DNA"/>
</dbReference>
<dbReference type="Proteomes" id="UP000199365">
    <property type="component" value="Unassembled WGS sequence"/>
</dbReference>
<organism evidence="2 3">
    <name type="scientific">Paraburkholderia tuberum</name>
    <dbReference type="NCBI Taxonomy" id="157910"/>
    <lineage>
        <taxon>Bacteria</taxon>
        <taxon>Pseudomonadati</taxon>
        <taxon>Pseudomonadota</taxon>
        <taxon>Betaproteobacteria</taxon>
        <taxon>Burkholderiales</taxon>
        <taxon>Burkholderiaceae</taxon>
        <taxon>Paraburkholderia</taxon>
    </lineage>
</organism>